<dbReference type="Proteomes" id="UP000078348">
    <property type="component" value="Unassembled WGS sequence"/>
</dbReference>
<dbReference type="FunFam" id="3.30.70.330:FF:000895">
    <property type="entry name" value="Hsh49p"/>
    <property type="match status" value="1"/>
</dbReference>
<dbReference type="Pfam" id="PF00076">
    <property type="entry name" value="RRM_1"/>
    <property type="match status" value="2"/>
</dbReference>
<dbReference type="InterPro" id="IPR034159">
    <property type="entry name" value="SF3B4_RRM2"/>
</dbReference>
<evidence type="ECO:0000256" key="3">
    <source>
        <dbReference type="ARBA" id="ARBA00022737"/>
    </source>
</evidence>
<sequence>MASAFDHHNQDATVYVGGLDERVDEELLWELFLQFGPVVSVSMPKDKVTNTHQGFGFVEFQSEIDAEYAVRVCGNITLYGKKIKVNKSNMDKRTLDVGANLFIGNLAPEVDEDMLKTTFIAFGQLACEPKIARDPETNISKGYGFVNYTTFEASDYAIESMNGQYFCNRPIVVQYAFKKEGRGERHGSAAERLLAGSNPDRARINAMMTSLAAQQQQQQAANPEMSAMMQPMLQPGMMQPGMMQPGMMQPGMMQPGMMQPGMMQPGMMQPGMMQPGMMQPGMMPQQ</sequence>
<dbReference type="InterPro" id="IPR000504">
    <property type="entry name" value="RRM_dom"/>
</dbReference>
<dbReference type="GO" id="GO:0005730">
    <property type="term" value="C:nucleolus"/>
    <property type="evidence" value="ECO:0007669"/>
    <property type="project" value="TreeGrafter"/>
</dbReference>
<dbReference type="FunFam" id="3.30.70.330:FF:000505">
    <property type="entry name" value="Splicing factor 3B subunit 4"/>
    <property type="match status" value="1"/>
</dbReference>
<keyword evidence="9" id="KW-1185">Reference proteome</keyword>
<dbReference type="GO" id="GO:0097525">
    <property type="term" value="C:spliceosomal snRNP complex"/>
    <property type="evidence" value="ECO:0007669"/>
    <property type="project" value="UniProtKB-ARBA"/>
</dbReference>
<dbReference type="PANTHER" id="PTHR48030:SF3">
    <property type="entry name" value="SPLICING FACTOR 3B SUBUNIT 4"/>
    <property type="match status" value="1"/>
</dbReference>
<feature type="domain" description="RRM" evidence="7">
    <location>
        <begin position="99"/>
        <end position="178"/>
    </location>
</feature>
<proteinExistence type="inferred from homology"/>
<comment type="caution">
    <text evidence="8">The sequence shown here is derived from an EMBL/GenBank/DDBJ whole genome shotgun (WGS) entry which is preliminary data.</text>
</comment>
<dbReference type="PANTHER" id="PTHR48030">
    <property type="entry name" value="SPLICING FACTOR 3B SUBUNIT 4"/>
    <property type="match status" value="1"/>
</dbReference>
<dbReference type="PROSITE" id="PS50102">
    <property type="entry name" value="RRM"/>
    <property type="match status" value="2"/>
</dbReference>
<evidence type="ECO:0000256" key="6">
    <source>
        <dbReference type="PROSITE-ProRule" id="PRU00176"/>
    </source>
</evidence>
<dbReference type="CDD" id="cd12335">
    <property type="entry name" value="RRM2_SF3B4"/>
    <property type="match status" value="1"/>
</dbReference>
<evidence type="ECO:0000256" key="5">
    <source>
        <dbReference type="ARBA" id="ARBA00023242"/>
    </source>
</evidence>
<evidence type="ECO:0000256" key="1">
    <source>
        <dbReference type="ARBA" id="ARBA00004123"/>
    </source>
</evidence>
<evidence type="ECO:0000256" key="2">
    <source>
        <dbReference type="ARBA" id="ARBA00008363"/>
    </source>
</evidence>
<feature type="domain" description="RRM" evidence="7">
    <location>
        <begin position="12"/>
        <end position="90"/>
    </location>
</feature>
<evidence type="ECO:0000259" key="7">
    <source>
        <dbReference type="PROSITE" id="PS50102"/>
    </source>
</evidence>
<dbReference type="EMBL" id="LXWW01000070">
    <property type="protein sequence ID" value="OAO16618.1"/>
    <property type="molecule type" value="Genomic_DNA"/>
</dbReference>
<dbReference type="InterPro" id="IPR052084">
    <property type="entry name" value="SF3B4_spliceosome_assoc"/>
</dbReference>
<name>A0A196SHW0_BLAHN</name>
<dbReference type="AlphaFoldDB" id="A0A196SHW0"/>
<dbReference type="SMART" id="SM00360">
    <property type="entry name" value="RRM"/>
    <property type="match status" value="2"/>
</dbReference>
<reference evidence="8 9" key="1">
    <citation type="submission" date="2016-05" db="EMBL/GenBank/DDBJ databases">
        <title>Nuclear genome of Blastocystis sp. subtype 1 NandII.</title>
        <authorList>
            <person name="Gentekaki E."/>
            <person name="Curtis B."/>
            <person name="Stairs C."/>
            <person name="Eme L."/>
            <person name="Herman E."/>
            <person name="Klimes V."/>
            <person name="Arias M.C."/>
            <person name="Elias M."/>
            <person name="Hilliou F."/>
            <person name="Klute M."/>
            <person name="Malik S.-B."/>
            <person name="Pightling A."/>
            <person name="Rachubinski R."/>
            <person name="Salas D."/>
            <person name="Schlacht A."/>
            <person name="Suga H."/>
            <person name="Archibald J."/>
            <person name="Ball S.G."/>
            <person name="Clark G."/>
            <person name="Dacks J."/>
            <person name="Van Der Giezen M."/>
            <person name="Tsaousis A."/>
            <person name="Roger A."/>
        </authorList>
    </citation>
    <scope>NUCLEOTIDE SEQUENCE [LARGE SCALE GENOMIC DNA]</scope>
    <source>
        <strain evidence="9">ATCC 50177 / NandII</strain>
    </source>
</reference>
<dbReference type="Gene3D" id="3.30.70.330">
    <property type="match status" value="2"/>
</dbReference>
<comment type="similarity">
    <text evidence="2">Belongs to the SF3B4 family.</text>
</comment>
<evidence type="ECO:0000256" key="4">
    <source>
        <dbReference type="ARBA" id="ARBA00022884"/>
    </source>
</evidence>
<dbReference type="STRING" id="478820.A0A196SHW0"/>
<dbReference type="GO" id="GO:0048026">
    <property type="term" value="P:positive regulation of mRNA splicing, via spliceosome"/>
    <property type="evidence" value="ECO:0007669"/>
    <property type="project" value="TreeGrafter"/>
</dbReference>
<protein>
    <submittedName>
        <fullName evidence="8">Splicing factor 3B subunit 4</fullName>
    </submittedName>
</protein>
<accession>A0A196SHW0</accession>
<evidence type="ECO:0000313" key="9">
    <source>
        <dbReference type="Proteomes" id="UP000078348"/>
    </source>
</evidence>
<dbReference type="OrthoDB" id="10259687at2759"/>
<comment type="subcellular location">
    <subcellularLocation>
        <location evidence="1">Nucleus</location>
    </subcellularLocation>
</comment>
<dbReference type="SUPFAM" id="SSF54928">
    <property type="entry name" value="RNA-binding domain, RBD"/>
    <property type="match status" value="1"/>
</dbReference>
<dbReference type="GO" id="GO:0003723">
    <property type="term" value="F:RNA binding"/>
    <property type="evidence" value="ECO:0007669"/>
    <property type="project" value="UniProtKB-UniRule"/>
</dbReference>
<dbReference type="InterPro" id="IPR035979">
    <property type="entry name" value="RBD_domain_sf"/>
</dbReference>
<gene>
    <name evidence="8" type="ORF">AV274_1645</name>
</gene>
<organism evidence="8 9">
    <name type="scientific">Blastocystis sp. subtype 1 (strain ATCC 50177 / NandII)</name>
    <dbReference type="NCBI Taxonomy" id="478820"/>
    <lineage>
        <taxon>Eukaryota</taxon>
        <taxon>Sar</taxon>
        <taxon>Stramenopiles</taxon>
        <taxon>Bigyra</taxon>
        <taxon>Opalozoa</taxon>
        <taxon>Opalinata</taxon>
        <taxon>Blastocystidae</taxon>
        <taxon>Blastocystis</taxon>
    </lineage>
</organism>
<evidence type="ECO:0000313" key="8">
    <source>
        <dbReference type="EMBL" id="OAO16618.1"/>
    </source>
</evidence>
<keyword evidence="5" id="KW-0539">Nucleus</keyword>
<dbReference type="InterPro" id="IPR012677">
    <property type="entry name" value="Nucleotide-bd_a/b_plait_sf"/>
</dbReference>
<dbReference type="GO" id="GO:0071011">
    <property type="term" value="C:precatalytic spliceosome"/>
    <property type="evidence" value="ECO:0007669"/>
    <property type="project" value="TreeGrafter"/>
</dbReference>
<dbReference type="GO" id="GO:0000398">
    <property type="term" value="P:mRNA splicing, via spliceosome"/>
    <property type="evidence" value="ECO:0007669"/>
    <property type="project" value="UniProtKB-ARBA"/>
</dbReference>
<dbReference type="CDD" id="cd12334">
    <property type="entry name" value="RRM1_SF3B4"/>
    <property type="match status" value="1"/>
</dbReference>
<keyword evidence="4 6" id="KW-0694">RNA-binding</keyword>
<keyword evidence="3" id="KW-0677">Repeat</keyword>
<dbReference type="InterPro" id="IPR034158">
    <property type="entry name" value="SF3B4_RRM1"/>
</dbReference>